<dbReference type="Gene3D" id="3.30.450.40">
    <property type="match status" value="1"/>
</dbReference>
<organism evidence="6 7">
    <name type="scientific">Halococcus salifodinae DSM 8989</name>
    <dbReference type="NCBI Taxonomy" id="1227456"/>
    <lineage>
        <taxon>Archaea</taxon>
        <taxon>Methanobacteriati</taxon>
        <taxon>Methanobacteriota</taxon>
        <taxon>Stenosarchaea group</taxon>
        <taxon>Halobacteria</taxon>
        <taxon>Halobacteriales</taxon>
        <taxon>Halococcaceae</taxon>
        <taxon>Halococcus</taxon>
    </lineage>
</organism>
<dbReference type="PROSITE" id="PS51077">
    <property type="entry name" value="HTH_ICLR"/>
    <property type="match status" value="1"/>
</dbReference>
<dbReference type="GO" id="GO:0003700">
    <property type="term" value="F:DNA-binding transcription factor activity"/>
    <property type="evidence" value="ECO:0007669"/>
    <property type="project" value="TreeGrafter"/>
</dbReference>
<feature type="domain" description="HTH iclR-type" evidence="4">
    <location>
        <begin position="10"/>
        <end position="69"/>
    </location>
</feature>
<dbReference type="Proteomes" id="UP000011625">
    <property type="component" value="Unassembled WGS sequence"/>
</dbReference>
<dbReference type="Gene3D" id="1.10.10.10">
    <property type="entry name" value="Winged helix-like DNA-binding domain superfamily/Winged helix DNA-binding domain"/>
    <property type="match status" value="1"/>
</dbReference>
<dbReference type="PATRIC" id="fig|1227456.3.peg.1260"/>
<evidence type="ECO:0000313" key="7">
    <source>
        <dbReference type="Proteomes" id="UP000011625"/>
    </source>
</evidence>
<evidence type="ECO:0000256" key="3">
    <source>
        <dbReference type="ARBA" id="ARBA00023163"/>
    </source>
</evidence>
<evidence type="ECO:0000313" key="6">
    <source>
        <dbReference type="EMBL" id="EMA54411.1"/>
    </source>
</evidence>
<dbReference type="PROSITE" id="PS51078">
    <property type="entry name" value="ICLR_ED"/>
    <property type="match status" value="1"/>
</dbReference>
<dbReference type="InterPro" id="IPR011991">
    <property type="entry name" value="ArsR-like_HTH"/>
</dbReference>
<reference evidence="6 7" key="1">
    <citation type="journal article" date="2014" name="PLoS Genet.">
        <title>Phylogenetically driven sequencing of extremely halophilic archaea reveals strategies for static and dynamic osmo-response.</title>
        <authorList>
            <person name="Becker E.A."/>
            <person name="Seitzer P.M."/>
            <person name="Tritt A."/>
            <person name="Larsen D."/>
            <person name="Krusor M."/>
            <person name="Yao A.I."/>
            <person name="Wu D."/>
            <person name="Madern D."/>
            <person name="Eisen J.A."/>
            <person name="Darling A.E."/>
            <person name="Facciotti M.T."/>
        </authorList>
    </citation>
    <scope>NUCLEOTIDE SEQUENCE [LARGE SCALE GENOMIC DNA]</scope>
    <source>
        <strain evidence="6 7">DSM 8989</strain>
    </source>
</reference>
<dbReference type="InterPro" id="IPR029016">
    <property type="entry name" value="GAF-like_dom_sf"/>
</dbReference>
<dbReference type="EMBL" id="AOME01000028">
    <property type="protein sequence ID" value="EMA54411.1"/>
    <property type="molecule type" value="Genomic_DNA"/>
</dbReference>
<comment type="caution">
    <text evidence="6">The sequence shown here is derived from an EMBL/GenBank/DDBJ whole genome shotgun (WGS) entry which is preliminary data.</text>
</comment>
<evidence type="ECO:0000259" key="4">
    <source>
        <dbReference type="PROSITE" id="PS51077"/>
    </source>
</evidence>
<evidence type="ECO:0000256" key="2">
    <source>
        <dbReference type="ARBA" id="ARBA00023125"/>
    </source>
</evidence>
<dbReference type="OrthoDB" id="14763at2157"/>
<evidence type="ECO:0000256" key="1">
    <source>
        <dbReference type="ARBA" id="ARBA00023015"/>
    </source>
</evidence>
<dbReference type="PANTHER" id="PTHR30136">
    <property type="entry name" value="HELIX-TURN-HELIX TRANSCRIPTIONAL REGULATOR, ICLR FAMILY"/>
    <property type="match status" value="1"/>
</dbReference>
<dbReference type="PANTHER" id="PTHR30136:SF35">
    <property type="entry name" value="HTH-TYPE TRANSCRIPTIONAL REGULATOR RV1719"/>
    <property type="match status" value="1"/>
</dbReference>
<feature type="domain" description="IclR-ED" evidence="5">
    <location>
        <begin position="70"/>
        <end position="258"/>
    </location>
</feature>
<keyword evidence="1" id="KW-0805">Transcription regulation</keyword>
<dbReference type="RefSeq" id="WP_005041387.1">
    <property type="nucleotide sequence ID" value="NZ_AOME01000028.1"/>
</dbReference>
<sequence length="261" mass="29030">MAKETQMRTVKSVENAFEILEYLRDVTGATVSEIAEYATLSPGSIHTHLVTLKQRGYVVQEGDEYRLGPLLLPLGEHVRNKSRIYRAAEEEVDRLAEETSECAHLVVEDGGRLVTLYETFGENAVGTEYHMRKREEPISHHHCTAVGKAILSQVDDERVEEILDWHGMIERTPHTMTTPEALFDELEQVREQGFSVNDQEQMIGIRAIGVPITTSDGDVLGAISVSGPTSRLKSEAVQNNLVEAVIRASNIAEVNVHTLAE</sequence>
<dbReference type="GO" id="GO:0045892">
    <property type="term" value="P:negative regulation of DNA-templated transcription"/>
    <property type="evidence" value="ECO:0007669"/>
    <property type="project" value="TreeGrafter"/>
</dbReference>
<keyword evidence="3" id="KW-0804">Transcription</keyword>
<keyword evidence="7" id="KW-1185">Reference proteome</keyword>
<dbReference type="InterPro" id="IPR050707">
    <property type="entry name" value="HTH_MetabolicPath_Reg"/>
</dbReference>
<keyword evidence="2" id="KW-0238">DNA-binding</keyword>
<accession>M0N953</accession>
<dbReference type="InterPro" id="IPR005471">
    <property type="entry name" value="Tscrpt_reg_IclR_N"/>
</dbReference>
<evidence type="ECO:0000259" key="5">
    <source>
        <dbReference type="PROSITE" id="PS51078"/>
    </source>
</evidence>
<gene>
    <name evidence="6" type="ORF">C450_06270</name>
</gene>
<dbReference type="AlphaFoldDB" id="M0N953"/>
<dbReference type="CDD" id="cd00090">
    <property type="entry name" value="HTH_ARSR"/>
    <property type="match status" value="1"/>
</dbReference>
<dbReference type="InterPro" id="IPR014757">
    <property type="entry name" value="Tscrpt_reg_IclR_C"/>
</dbReference>
<proteinExistence type="predicted"/>
<dbReference type="InterPro" id="IPR036390">
    <property type="entry name" value="WH_DNA-bd_sf"/>
</dbReference>
<dbReference type="SUPFAM" id="SSF46785">
    <property type="entry name" value="Winged helix' DNA-binding domain"/>
    <property type="match status" value="1"/>
</dbReference>
<protein>
    <submittedName>
        <fullName evidence="6">Transcription regulator</fullName>
    </submittedName>
</protein>
<dbReference type="SUPFAM" id="SSF55781">
    <property type="entry name" value="GAF domain-like"/>
    <property type="match status" value="1"/>
</dbReference>
<dbReference type="GO" id="GO:0003677">
    <property type="term" value="F:DNA binding"/>
    <property type="evidence" value="ECO:0007669"/>
    <property type="project" value="UniProtKB-KW"/>
</dbReference>
<dbReference type="InterPro" id="IPR036388">
    <property type="entry name" value="WH-like_DNA-bd_sf"/>
</dbReference>
<dbReference type="Pfam" id="PF01614">
    <property type="entry name" value="IclR_C"/>
    <property type="match status" value="1"/>
</dbReference>
<dbReference type="SMART" id="SM00346">
    <property type="entry name" value="HTH_ICLR"/>
    <property type="match status" value="1"/>
</dbReference>
<name>M0N953_9EURY</name>
<dbReference type="Pfam" id="PF09339">
    <property type="entry name" value="HTH_IclR"/>
    <property type="match status" value="1"/>
</dbReference>